<dbReference type="PANTHER" id="PTHR43003">
    <property type="entry name" value="DNA-3-METHYLADENINE GLYCOSYLASE"/>
    <property type="match status" value="1"/>
</dbReference>
<accession>A0A2A4FSV9</accession>
<evidence type="ECO:0000256" key="4">
    <source>
        <dbReference type="ARBA" id="ARBA00023204"/>
    </source>
</evidence>
<dbReference type="InterPro" id="IPR051912">
    <property type="entry name" value="Alkylbase_DNA_Glycosylase/TA"/>
</dbReference>
<dbReference type="GO" id="GO:0008725">
    <property type="term" value="F:DNA-3-methyladenine glycosylase activity"/>
    <property type="evidence" value="ECO:0007669"/>
    <property type="project" value="TreeGrafter"/>
</dbReference>
<dbReference type="GO" id="GO:0032131">
    <property type="term" value="F:alkylated DNA binding"/>
    <property type="evidence" value="ECO:0007669"/>
    <property type="project" value="TreeGrafter"/>
</dbReference>
<dbReference type="Proteomes" id="UP000218934">
    <property type="component" value="Unassembled WGS sequence"/>
</dbReference>
<protein>
    <recommendedName>
        <fullName evidence="2">DNA-3-methyladenine glycosylase II</fullName>
        <ecNumber evidence="2">3.2.2.21</ecNumber>
    </recommendedName>
</protein>
<gene>
    <name evidence="6" type="ORF">COO09_19980</name>
</gene>
<dbReference type="AlphaFoldDB" id="A0A2A4FSV9"/>
<evidence type="ECO:0000256" key="3">
    <source>
        <dbReference type="ARBA" id="ARBA00022763"/>
    </source>
</evidence>
<keyword evidence="3" id="KW-0227">DNA damage</keyword>
<dbReference type="PANTHER" id="PTHR43003:SF5">
    <property type="entry name" value="DNA-3-METHYLADENINE GLYCOSYLASE"/>
    <property type="match status" value="1"/>
</dbReference>
<dbReference type="GO" id="GO:0043916">
    <property type="term" value="F:DNA-7-methylguanine glycosylase activity"/>
    <property type="evidence" value="ECO:0007669"/>
    <property type="project" value="TreeGrafter"/>
</dbReference>
<organism evidence="6 7">
    <name type="scientific">Rhizorhabdus dicambivorans</name>
    <dbReference type="NCBI Taxonomy" id="1850238"/>
    <lineage>
        <taxon>Bacteria</taxon>
        <taxon>Pseudomonadati</taxon>
        <taxon>Pseudomonadota</taxon>
        <taxon>Alphaproteobacteria</taxon>
        <taxon>Sphingomonadales</taxon>
        <taxon>Sphingomonadaceae</taxon>
        <taxon>Rhizorhabdus</taxon>
    </lineage>
</organism>
<dbReference type="InterPro" id="IPR011257">
    <property type="entry name" value="DNA_glycosylase"/>
</dbReference>
<comment type="caution">
    <text evidence="6">The sequence shown here is derived from an EMBL/GenBank/DDBJ whole genome shotgun (WGS) entry which is preliminary data.</text>
</comment>
<dbReference type="OrthoDB" id="9785929at2"/>
<comment type="catalytic activity">
    <reaction evidence="1">
        <text>Hydrolysis of alkylated DNA, releasing 3-methyladenine, 3-methylguanine, 7-methylguanine and 7-methyladenine.</text>
        <dbReference type="EC" id="3.2.2.21"/>
    </reaction>
</comment>
<dbReference type="EC" id="3.2.2.21" evidence="2"/>
<dbReference type="GO" id="GO:0032993">
    <property type="term" value="C:protein-DNA complex"/>
    <property type="evidence" value="ECO:0007669"/>
    <property type="project" value="TreeGrafter"/>
</dbReference>
<dbReference type="CDD" id="cd00056">
    <property type="entry name" value="ENDO3c"/>
    <property type="match status" value="1"/>
</dbReference>
<evidence type="ECO:0000256" key="2">
    <source>
        <dbReference type="ARBA" id="ARBA00012000"/>
    </source>
</evidence>
<feature type="domain" description="HhH-GPD" evidence="5">
    <location>
        <begin position="49"/>
        <end position="204"/>
    </location>
</feature>
<dbReference type="Gene3D" id="1.10.1670.40">
    <property type="match status" value="1"/>
</dbReference>
<dbReference type="SMART" id="SM00478">
    <property type="entry name" value="ENDO3c"/>
    <property type="match status" value="1"/>
</dbReference>
<proteinExistence type="predicted"/>
<keyword evidence="4" id="KW-0234">DNA repair</keyword>
<reference evidence="6 7" key="1">
    <citation type="submission" date="2017-09" db="EMBL/GenBank/DDBJ databases">
        <title>The Catabolism of 3,6-Dichlorosalicylic acid is Initiated by the Cytochrome P450 Monooxygenase DsmABC in Rhizorhabdus dicambivorans Ndbn-20.</title>
        <authorList>
            <person name="Na L."/>
        </authorList>
    </citation>
    <scope>NUCLEOTIDE SEQUENCE [LARGE SCALE GENOMIC DNA]</scope>
    <source>
        <strain evidence="6 7">Ndbn-20m</strain>
    </source>
</reference>
<dbReference type="Gene3D" id="1.10.340.30">
    <property type="entry name" value="Hypothetical protein, domain 2"/>
    <property type="match status" value="1"/>
</dbReference>
<evidence type="ECO:0000259" key="5">
    <source>
        <dbReference type="SMART" id="SM00478"/>
    </source>
</evidence>
<dbReference type="GO" id="GO:0006307">
    <property type="term" value="P:DNA alkylation repair"/>
    <property type="evidence" value="ECO:0007669"/>
    <property type="project" value="TreeGrafter"/>
</dbReference>
<evidence type="ECO:0000313" key="6">
    <source>
        <dbReference type="EMBL" id="PCE40491.1"/>
    </source>
</evidence>
<evidence type="ECO:0000313" key="7">
    <source>
        <dbReference type="Proteomes" id="UP000218934"/>
    </source>
</evidence>
<dbReference type="KEGG" id="rdi:CMV14_23650"/>
<dbReference type="RefSeq" id="WP_066968298.1">
    <property type="nucleotide sequence ID" value="NZ_CP023449.1"/>
</dbReference>
<keyword evidence="7" id="KW-1185">Reference proteome</keyword>
<dbReference type="GO" id="GO:0006285">
    <property type="term" value="P:base-excision repair, AP site formation"/>
    <property type="evidence" value="ECO:0007669"/>
    <property type="project" value="TreeGrafter"/>
</dbReference>
<dbReference type="Pfam" id="PF00730">
    <property type="entry name" value="HhH-GPD"/>
    <property type="match status" value="1"/>
</dbReference>
<dbReference type="GO" id="GO:0005737">
    <property type="term" value="C:cytoplasm"/>
    <property type="evidence" value="ECO:0007669"/>
    <property type="project" value="TreeGrafter"/>
</dbReference>
<dbReference type="SUPFAM" id="SSF48150">
    <property type="entry name" value="DNA-glycosylase"/>
    <property type="match status" value="1"/>
</dbReference>
<sequence length="214" mass="23074">MSLSAEQLRNGLDALAAIEPCFARMLKQIGYPEPRIRARGYQTLLRTIVGQQVSVAAASSIWTKLETMVGAGLVPEAVAAAPDDLLRAAGLSRQKIAYAKSLAEHVASGAIDFDRLPADDEEAIARMTAIKGIGRWSAEIYLLFAEGRGDVWPAGDLAVQIETGRLLGLPERPSERETRRLAAPWSPHRGAAAIFTWHSYSARAAAAKADKMPL</sequence>
<dbReference type="InterPro" id="IPR003265">
    <property type="entry name" value="HhH-GPD_domain"/>
</dbReference>
<name>A0A2A4FSV9_9SPHN</name>
<evidence type="ECO:0000256" key="1">
    <source>
        <dbReference type="ARBA" id="ARBA00000086"/>
    </source>
</evidence>
<dbReference type="EMBL" id="NWUF01000027">
    <property type="protein sequence ID" value="PCE40491.1"/>
    <property type="molecule type" value="Genomic_DNA"/>
</dbReference>